<evidence type="ECO:0000313" key="3">
    <source>
        <dbReference type="Proteomes" id="UP000283210"/>
    </source>
</evidence>
<feature type="region of interest" description="Disordered" evidence="1">
    <location>
        <begin position="1"/>
        <end position="23"/>
    </location>
</feature>
<reference evidence="2 3" key="1">
    <citation type="submission" date="2018-11" db="EMBL/GenBank/DDBJ databases">
        <authorList>
            <person name="Lopez-Roques C."/>
            <person name="Donnadieu C."/>
            <person name="Bouchez O."/>
            <person name="Klopp C."/>
            <person name="Cabau C."/>
            <person name="Zahm M."/>
        </authorList>
    </citation>
    <scope>NUCLEOTIDE SEQUENCE [LARGE SCALE GENOMIC DNA]</scope>
    <source>
        <strain evidence="2">RS831</strain>
        <tissue evidence="2">Whole body</tissue>
    </source>
</reference>
<feature type="region of interest" description="Disordered" evidence="1">
    <location>
        <begin position="126"/>
        <end position="221"/>
    </location>
</feature>
<dbReference type="AlphaFoldDB" id="A0A3S2MK30"/>
<feature type="compositionally biased region" description="Low complexity" evidence="1">
    <location>
        <begin position="70"/>
        <end position="104"/>
    </location>
</feature>
<reference evidence="2 3" key="2">
    <citation type="submission" date="2019-01" db="EMBL/GenBank/DDBJ databases">
        <title>A chromosome length genome reference of the Java medaka (oryzias javanicus).</title>
        <authorList>
            <person name="Herpin A."/>
            <person name="Takehana Y."/>
            <person name="Naruse K."/>
            <person name="Ansai S."/>
            <person name="Kawaguchi M."/>
        </authorList>
    </citation>
    <scope>NUCLEOTIDE SEQUENCE [LARGE SCALE GENOMIC DNA]</scope>
    <source>
        <strain evidence="2">RS831</strain>
        <tissue evidence="2">Whole body</tissue>
    </source>
</reference>
<feature type="region of interest" description="Disordered" evidence="1">
    <location>
        <begin position="60"/>
        <end position="104"/>
    </location>
</feature>
<evidence type="ECO:0000256" key="1">
    <source>
        <dbReference type="SAM" id="MobiDB-lite"/>
    </source>
</evidence>
<feature type="compositionally biased region" description="Low complexity" evidence="1">
    <location>
        <begin position="129"/>
        <end position="155"/>
    </location>
</feature>
<evidence type="ECO:0000313" key="2">
    <source>
        <dbReference type="EMBL" id="RVE60942.1"/>
    </source>
</evidence>
<dbReference type="Proteomes" id="UP000283210">
    <property type="component" value="Chromosome 18"/>
</dbReference>
<accession>A0A3S2MK30</accession>
<keyword evidence="3" id="KW-1185">Reference proteome</keyword>
<organism evidence="2 3">
    <name type="scientific">Oryzias javanicus</name>
    <name type="common">Javanese ricefish</name>
    <name type="synonym">Aplocheilus javanicus</name>
    <dbReference type="NCBI Taxonomy" id="123683"/>
    <lineage>
        <taxon>Eukaryota</taxon>
        <taxon>Metazoa</taxon>
        <taxon>Chordata</taxon>
        <taxon>Craniata</taxon>
        <taxon>Vertebrata</taxon>
        <taxon>Euteleostomi</taxon>
        <taxon>Actinopterygii</taxon>
        <taxon>Neopterygii</taxon>
        <taxon>Teleostei</taxon>
        <taxon>Neoteleostei</taxon>
        <taxon>Acanthomorphata</taxon>
        <taxon>Ovalentaria</taxon>
        <taxon>Atherinomorphae</taxon>
        <taxon>Beloniformes</taxon>
        <taxon>Adrianichthyidae</taxon>
        <taxon>Oryziinae</taxon>
        <taxon>Oryzias</taxon>
    </lineage>
</organism>
<gene>
    <name evidence="2" type="ORF">OJAV_G00185900</name>
</gene>
<dbReference type="EMBL" id="CM012454">
    <property type="protein sequence ID" value="RVE60942.1"/>
    <property type="molecule type" value="Genomic_DNA"/>
</dbReference>
<protein>
    <submittedName>
        <fullName evidence="2">Uncharacterized protein</fullName>
    </submittedName>
</protein>
<proteinExistence type="predicted"/>
<dbReference type="OrthoDB" id="8964579at2759"/>
<sequence length="221" mass="23673">MDQEMRRSGTTGRKRIFSVSGQTPPPQVLLTCWLLLLPVDLPRLTAGRCFPVSMRLLSGRVSTAEEEPRTSMSSSSSSGSSTPVTPEVTPQPFSSSSPAPPLLSLQSPELQAEFLKERQNKFQFHDDITSPTTSPSSPSSSCSSSPRSSSTSSSPDSRRARLSLSSPELLTELKESRTRPLRHVPAHTGMTVVFSGRGRGAAGQVSNSAPAAKPANQRISH</sequence>
<name>A0A3S2MK30_ORYJA</name>